<dbReference type="Pfam" id="PF00535">
    <property type="entry name" value="Glycos_transf_2"/>
    <property type="match status" value="1"/>
</dbReference>
<keyword evidence="3 5" id="KW-0808">Transferase</keyword>
<proteinExistence type="inferred from homology"/>
<dbReference type="AlphaFoldDB" id="A0A1B1R2R7"/>
<dbReference type="CDD" id="cd04186">
    <property type="entry name" value="GT_2_like_c"/>
    <property type="match status" value="1"/>
</dbReference>
<evidence type="ECO:0000259" key="4">
    <source>
        <dbReference type="Pfam" id="PF00535"/>
    </source>
</evidence>
<evidence type="ECO:0000256" key="1">
    <source>
        <dbReference type="ARBA" id="ARBA00006739"/>
    </source>
</evidence>
<dbReference type="PANTHER" id="PTHR43179">
    <property type="entry name" value="RHAMNOSYLTRANSFERASE WBBL"/>
    <property type="match status" value="1"/>
</dbReference>
<evidence type="ECO:0000256" key="2">
    <source>
        <dbReference type="ARBA" id="ARBA00022676"/>
    </source>
</evidence>
<dbReference type="Gene3D" id="3.90.550.10">
    <property type="entry name" value="Spore Coat Polysaccharide Biosynthesis Protein SpsA, Chain A"/>
    <property type="match status" value="1"/>
</dbReference>
<reference evidence="5" key="1">
    <citation type="journal article" date="2016" name="Water Res.">
        <title>Comparative genomics analyses on EPS biosynthesis genes required for floc formation of Zoogloea resiniphila and other activated sludge bacteria.</title>
        <authorList>
            <person name="An W."/>
            <person name="Guo F."/>
            <person name="Song Y."/>
            <person name="Gao N."/>
            <person name="Bai S."/>
            <person name="Dai J."/>
            <person name="Wei H."/>
            <person name="Zhang L."/>
            <person name="Yu D."/>
            <person name="Xia M."/>
            <person name="Yu Y."/>
            <person name="Qi M."/>
            <person name="Tian C."/>
            <person name="Chen H."/>
            <person name="Wu Z."/>
            <person name="Zhang T."/>
            <person name="Qiu D."/>
        </authorList>
    </citation>
    <scope>NUCLEOTIDE SEQUENCE</scope>
    <source>
        <strain evidence="5">MMB</strain>
    </source>
</reference>
<dbReference type="GO" id="GO:0016757">
    <property type="term" value="F:glycosyltransferase activity"/>
    <property type="evidence" value="ECO:0007669"/>
    <property type="project" value="UniProtKB-KW"/>
</dbReference>
<accession>A0A1B1R2R7</accession>
<dbReference type="SUPFAM" id="SSF53448">
    <property type="entry name" value="Nucleotide-diphospho-sugar transferases"/>
    <property type="match status" value="1"/>
</dbReference>
<organism evidence="5">
    <name type="scientific">Zoogloea resiniphila</name>
    <dbReference type="NCBI Taxonomy" id="40561"/>
    <lineage>
        <taxon>Bacteria</taxon>
        <taxon>Pseudomonadati</taxon>
        <taxon>Pseudomonadota</taxon>
        <taxon>Betaproteobacteria</taxon>
        <taxon>Rhodocyclales</taxon>
        <taxon>Zoogloeaceae</taxon>
        <taxon>Zoogloea</taxon>
    </lineage>
</organism>
<keyword evidence="2" id="KW-0328">Glycosyltransferase</keyword>
<protein>
    <submittedName>
        <fullName evidence="5">Glycosyltransferase</fullName>
    </submittedName>
</protein>
<feature type="domain" description="Glycosyltransferase 2-like" evidence="4">
    <location>
        <begin position="16"/>
        <end position="188"/>
    </location>
</feature>
<name>A0A1B1R2R7_9RHOO</name>
<sequence>MDNTDRSVNVLVSILNWNGIDTTRACLNSLRSLRESGITVVVSDNASRDDEAAQLQREYPDIEVLANPENLGFAGGHNKVIDLAISRGFDYIWILNNDCTVKDGDLAGLLAVAEADPTIGLVSPVIELPPVDGKPVYQFCGAWHDWRALKSVRPLDIEQIRGQARKTPMDMWVTGTAILGRCSVLKEIGGFDERYFAYYEDNELSVRASRHGYRCEMAYSVSMLHHSFPNSFDRPPHYFYFCSRNELLFWSENTPEPYRARVKRRIVARVMLEARNLYDSGRRAQAEACVAGLIDATTGRLGPMRRSFSGGSWLGSVARTFPYRLGFALAGGPSPV</sequence>
<evidence type="ECO:0000256" key="3">
    <source>
        <dbReference type="ARBA" id="ARBA00022679"/>
    </source>
</evidence>
<evidence type="ECO:0000313" key="5">
    <source>
        <dbReference type="EMBL" id="ANT95924.1"/>
    </source>
</evidence>
<dbReference type="InterPro" id="IPR001173">
    <property type="entry name" value="Glyco_trans_2-like"/>
</dbReference>
<dbReference type="PANTHER" id="PTHR43179:SF12">
    <property type="entry name" value="GALACTOFURANOSYLTRANSFERASE GLFT2"/>
    <property type="match status" value="1"/>
</dbReference>
<dbReference type="EMBL" id="KX259245">
    <property type="protein sequence ID" value="ANT95924.1"/>
    <property type="molecule type" value="Genomic_DNA"/>
</dbReference>
<dbReference type="InterPro" id="IPR029044">
    <property type="entry name" value="Nucleotide-diphossugar_trans"/>
</dbReference>
<comment type="similarity">
    <text evidence="1">Belongs to the glycosyltransferase 2 family.</text>
</comment>